<dbReference type="EMBL" id="FNED01000028">
    <property type="protein sequence ID" value="SDJ77162.1"/>
    <property type="molecule type" value="Genomic_DNA"/>
</dbReference>
<evidence type="ECO:0000313" key="1">
    <source>
        <dbReference type="EMBL" id="KON90517.1"/>
    </source>
</evidence>
<name>A0A0D1VL49_ANEMI</name>
<reference evidence="1 3" key="1">
    <citation type="submission" date="2015-07" db="EMBL/GenBank/DDBJ databases">
        <title>Fjat-14205 dsm 2895.</title>
        <authorList>
            <person name="Liu B."/>
            <person name="Wang J."/>
            <person name="Zhu Y."/>
            <person name="Liu G."/>
            <person name="Chen Q."/>
            <person name="Chen Z."/>
            <person name="Lan J."/>
            <person name="Che J."/>
            <person name="Ge C."/>
            <person name="Shi H."/>
            <person name="Pan Z."/>
            <person name="Liu X."/>
        </authorList>
    </citation>
    <scope>NUCLEOTIDE SEQUENCE [LARGE SCALE GENOMIC DNA]</scope>
    <source>
        <strain evidence="1 3">DSM 2895</strain>
    </source>
</reference>
<gene>
    <name evidence="1" type="ORF">AF333_28990</name>
    <name evidence="2" type="ORF">SAMN04487909_12831</name>
</gene>
<dbReference type="Proteomes" id="UP000182836">
    <property type="component" value="Unassembled WGS sequence"/>
</dbReference>
<evidence type="ECO:0000313" key="2">
    <source>
        <dbReference type="EMBL" id="SDJ77162.1"/>
    </source>
</evidence>
<dbReference type="PATRIC" id="fig|47500.8.peg.5174"/>
<dbReference type="Pfam" id="PF12206">
    <property type="entry name" value="DUF3599"/>
    <property type="match status" value="1"/>
</dbReference>
<protein>
    <submittedName>
        <fullName evidence="1">Uncharacterized protein</fullName>
    </submittedName>
</protein>
<evidence type="ECO:0000313" key="4">
    <source>
        <dbReference type="Proteomes" id="UP000182836"/>
    </source>
</evidence>
<dbReference type="Proteomes" id="UP000037269">
    <property type="component" value="Unassembled WGS sequence"/>
</dbReference>
<dbReference type="STRING" id="47500.AF333_28990"/>
<dbReference type="Gene3D" id="2.40.10.370">
    <property type="entry name" value="Protein of unknown function DUF3599"/>
    <property type="match status" value="1"/>
</dbReference>
<keyword evidence="3" id="KW-1185">Reference proteome</keyword>
<reference evidence="2 4" key="2">
    <citation type="submission" date="2016-10" db="EMBL/GenBank/DDBJ databases">
        <authorList>
            <person name="de Groot N.N."/>
        </authorList>
    </citation>
    <scope>NUCLEOTIDE SEQUENCE [LARGE SCALE GENOMIC DNA]</scope>
    <source>
        <strain evidence="2 4">DSM 2895</strain>
    </source>
</reference>
<dbReference type="EMBL" id="LGUG01000012">
    <property type="protein sequence ID" value="KON90517.1"/>
    <property type="molecule type" value="Genomic_DNA"/>
</dbReference>
<evidence type="ECO:0000313" key="3">
    <source>
        <dbReference type="Proteomes" id="UP000037269"/>
    </source>
</evidence>
<sequence length="120" mass="14057">MSFASLLIHHCDIYHLQEQEIGGGFGIPTNHIQDEYVYGAVPDLSQVECYWERRDLSNGFILREPYTAMQEVYTVYFPIETDVRLNDKAMYNGVEYRLTRPEPIHNHHIEVIAVRLEESI</sequence>
<organism evidence="1 3">
    <name type="scientific">Aneurinibacillus migulanus</name>
    <name type="common">Bacillus migulanus</name>
    <dbReference type="NCBI Taxonomy" id="47500"/>
    <lineage>
        <taxon>Bacteria</taxon>
        <taxon>Bacillati</taxon>
        <taxon>Bacillota</taxon>
        <taxon>Bacilli</taxon>
        <taxon>Bacillales</taxon>
        <taxon>Paenibacillaceae</taxon>
        <taxon>Aneurinibacillus group</taxon>
        <taxon>Aneurinibacillus</taxon>
    </lineage>
</organism>
<dbReference type="InterPro" id="IPR038667">
    <property type="entry name" value="XkdH-like_sf"/>
</dbReference>
<dbReference type="GeneID" id="42309170"/>
<dbReference type="InterPro" id="IPR024556">
    <property type="entry name" value="DUF3599"/>
</dbReference>
<proteinExistence type="predicted"/>
<dbReference type="OrthoDB" id="2055104at2"/>
<dbReference type="AlphaFoldDB" id="A0A0D1VL49"/>
<dbReference type="RefSeq" id="WP_043063234.1">
    <property type="nucleotide sequence ID" value="NZ_BJOA01000092.1"/>
</dbReference>
<accession>A0A0D1VL49</accession>